<keyword evidence="5" id="KW-0503">Monooxygenase</keyword>
<dbReference type="Proteomes" id="UP000223968">
    <property type="component" value="Unassembled WGS sequence"/>
</dbReference>
<keyword evidence="4" id="KW-0560">Oxidoreductase</keyword>
<keyword evidence="8" id="KW-1185">Reference proteome</keyword>
<dbReference type="OrthoDB" id="16820at2759"/>
<dbReference type="AlphaFoldDB" id="A0A2B7WM11"/>
<feature type="domain" description="FAD-binding" evidence="6">
    <location>
        <begin position="165"/>
        <end position="379"/>
    </location>
</feature>
<keyword evidence="3" id="KW-0274">FAD</keyword>
<dbReference type="InterPro" id="IPR036188">
    <property type="entry name" value="FAD/NAD-bd_sf"/>
</dbReference>
<evidence type="ECO:0000256" key="1">
    <source>
        <dbReference type="ARBA" id="ARBA00007992"/>
    </source>
</evidence>
<sequence length="473" mass="52469">MKIAIIGAGIGGCAAYLSLKKRLPQSPRTSQGHEFIIYEAYETPRDFTSPHPPGDTHSASLVVGGGLGVGPNGLNVLRRLDEELFHDVVRTGYPYGTLKFMNSYGWTLMRMSSRGGSDPEMNSVSMSRHAIWRCLRSRIPDDVLVTKRVVQVVANVNGRNVIKFADGSADVEADLVIGADGLKSVTKKALFPVAGDNPFPPHYEGFVGIGGFVPSASVSPDVEEGAMTLVFGGNGFFGYVPSDSSPEAPNRHLSQGIMPSGNTVMWWSTYAIDECPNPKIIDKEAVKRELQRRHGNWRNPVIQKMISNVEVETMYPVWTTPELPTWERDGVVLIGDAAHTLPPTSGQGTSQALEDVECFSMFLAHYLKRGYDSDLSTAAESGFERDAILRASARYMEMRQPRVKSILARAKQMENKKRDLSIFEEWMLYLAFFIIGRLPTLPWIKSPYDYNIAEEVNRIIASEKQQLSESNEE</sequence>
<dbReference type="GO" id="GO:0004497">
    <property type="term" value="F:monooxygenase activity"/>
    <property type="evidence" value="ECO:0007669"/>
    <property type="project" value="UniProtKB-KW"/>
</dbReference>
<dbReference type="InterPro" id="IPR002938">
    <property type="entry name" value="FAD-bd"/>
</dbReference>
<evidence type="ECO:0000259" key="6">
    <source>
        <dbReference type="Pfam" id="PF01494"/>
    </source>
</evidence>
<comment type="caution">
    <text evidence="7">The sequence shown here is derived from an EMBL/GenBank/DDBJ whole genome shotgun (WGS) entry which is preliminary data.</text>
</comment>
<evidence type="ECO:0000256" key="3">
    <source>
        <dbReference type="ARBA" id="ARBA00022827"/>
    </source>
</evidence>
<evidence type="ECO:0000256" key="2">
    <source>
        <dbReference type="ARBA" id="ARBA00022630"/>
    </source>
</evidence>
<dbReference type="GO" id="GO:0071949">
    <property type="term" value="F:FAD binding"/>
    <property type="evidence" value="ECO:0007669"/>
    <property type="project" value="InterPro"/>
</dbReference>
<evidence type="ECO:0000313" key="8">
    <source>
        <dbReference type="Proteomes" id="UP000223968"/>
    </source>
</evidence>
<dbReference type="STRING" id="1447875.A0A2B7WM11"/>
<gene>
    <name evidence="7" type="ORF">AJ79_09166</name>
</gene>
<dbReference type="PRINTS" id="PR00420">
    <property type="entry name" value="RNGMNOXGNASE"/>
</dbReference>
<organism evidence="7 8">
    <name type="scientific">Helicocarpus griseus UAMH5409</name>
    <dbReference type="NCBI Taxonomy" id="1447875"/>
    <lineage>
        <taxon>Eukaryota</taxon>
        <taxon>Fungi</taxon>
        <taxon>Dikarya</taxon>
        <taxon>Ascomycota</taxon>
        <taxon>Pezizomycotina</taxon>
        <taxon>Eurotiomycetes</taxon>
        <taxon>Eurotiomycetidae</taxon>
        <taxon>Onygenales</taxon>
        <taxon>Ajellomycetaceae</taxon>
        <taxon>Helicocarpus</taxon>
    </lineage>
</organism>
<evidence type="ECO:0000256" key="4">
    <source>
        <dbReference type="ARBA" id="ARBA00023002"/>
    </source>
</evidence>
<reference evidence="7 8" key="1">
    <citation type="submission" date="2017-10" db="EMBL/GenBank/DDBJ databases">
        <title>Comparative genomics in systemic dimorphic fungi from Ajellomycetaceae.</title>
        <authorList>
            <person name="Munoz J.F."/>
            <person name="Mcewen J.G."/>
            <person name="Clay O.K."/>
            <person name="Cuomo C.A."/>
        </authorList>
    </citation>
    <scope>NUCLEOTIDE SEQUENCE [LARGE SCALE GENOMIC DNA]</scope>
    <source>
        <strain evidence="7 8">UAMH5409</strain>
    </source>
</reference>
<name>A0A2B7WM11_9EURO</name>
<dbReference type="PANTHER" id="PTHR13789:SF309">
    <property type="entry name" value="PUTATIVE (AFU_ORTHOLOGUE AFUA_6G14510)-RELATED"/>
    <property type="match status" value="1"/>
</dbReference>
<evidence type="ECO:0000313" key="7">
    <source>
        <dbReference type="EMBL" id="PGG97551.1"/>
    </source>
</evidence>
<dbReference type="SUPFAM" id="SSF51905">
    <property type="entry name" value="FAD/NAD(P)-binding domain"/>
    <property type="match status" value="1"/>
</dbReference>
<dbReference type="Gene3D" id="3.50.50.60">
    <property type="entry name" value="FAD/NAD(P)-binding domain"/>
    <property type="match status" value="1"/>
</dbReference>
<protein>
    <recommendedName>
        <fullName evidence="6">FAD-binding domain-containing protein</fullName>
    </recommendedName>
</protein>
<dbReference type="Pfam" id="PF01494">
    <property type="entry name" value="FAD_binding_3"/>
    <property type="match status" value="1"/>
</dbReference>
<evidence type="ECO:0000256" key="5">
    <source>
        <dbReference type="ARBA" id="ARBA00023033"/>
    </source>
</evidence>
<proteinExistence type="inferred from homology"/>
<dbReference type="EMBL" id="PDNB01000245">
    <property type="protein sequence ID" value="PGG97551.1"/>
    <property type="molecule type" value="Genomic_DNA"/>
</dbReference>
<dbReference type="PANTHER" id="PTHR13789">
    <property type="entry name" value="MONOOXYGENASE"/>
    <property type="match status" value="1"/>
</dbReference>
<comment type="similarity">
    <text evidence="1">Belongs to the paxM FAD-dependent monooxygenase family.</text>
</comment>
<keyword evidence="2" id="KW-0285">Flavoprotein</keyword>
<accession>A0A2B7WM11</accession>
<dbReference type="InterPro" id="IPR050493">
    <property type="entry name" value="FAD-dep_Monooxygenase_BioMet"/>
</dbReference>